<keyword evidence="8" id="KW-1185">Reference proteome</keyword>
<dbReference type="EMBL" id="BJMH01000002">
    <property type="protein sequence ID" value="GEB31069.1"/>
    <property type="molecule type" value="Genomic_DNA"/>
</dbReference>
<keyword evidence="3 6" id="KW-0812">Transmembrane</keyword>
<evidence type="ECO:0000256" key="5">
    <source>
        <dbReference type="ARBA" id="ARBA00023136"/>
    </source>
</evidence>
<dbReference type="AlphaFoldDB" id="A0A4Y3PIN5"/>
<keyword evidence="2" id="KW-1003">Cell membrane</keyword>
<feature type="transmembrane region" description="Helical" evidence="6">
    <location>
        <begin position="99"/>
        <end position="124"/>
    </location>
</feature>
<keyword evidence="4 6" id="KW-1133">Transmembrane helix</keyword>
<feature type="transmembrane region" description="Helical" evidence="6">
    <location>
        <begin position="238"/>
        <end position="259"/>
    </location>
</feature>
<evidence type="ECO:0000313" key="7">
    <source>
        <dbReference type="EMBL" id="GEB31069.1"/>
    </source>
</evidence>
<accession>A0A4Y3PIN5</accession>
<evidence type="ECO:0000256" key="3">
    <source>
        <dbReference type="ARBA" id="ARBA00022692"/>
    </source>
</evidence>
<proteinExistence type="predicted"/>
<sequence>MSENQCVPGASASYLHRLNPLSKLVATLPVTVFLTLVTNVWTPVAFIVASALLTVWLGRVQLFSYMKKIVVLLPFLIGFLLTYPFMIDSAAGGNQPGSQAGVLLGLTTGLRLLSLYAVMLLFALTTETPDFVRALVQNWRVNDRIGYAVLAILRFVPDMQRQHRTIRWARQVRGLNEKARKSRLSYGERVRGTTLPLLVTAIRQAERMALSMDARGFAVHPRRTYYRASVFQREDWQFVLLFWLLSGLLVAGLAFAGLLGEISFLKMFA</sequence>
<evidence type="ECO:0000256" key="6">
    <source>
        <dbReference type="SAM" id="Phobius"/>
    </source>
</evidence>
<organism evidence="7 8">
    <name type="scientific">Brevibacillus parabrevis</name>
    <dbReference type="NCBI Taxonomy" id="54914"/>
    <lineage>
        <taxon>Bacteria</taxon>
        <taxon>Bacillati</taxon>
        <taxon>Bacillota</taxon>
        <taxon>Bacilli</taxon>
        <taxon>Bacillales</taxon>
        <taxon>Paenibacillaceae</taxon>
        <taxon>Brevibacillus</taxon>
    </lineage>
</organism>
<evidence type="ECO:0000313" key="8">
    <source>
        <dbReference type="Proteomes" id="UP000316882"/>
    </source>
</evidence>
<feature type="transmembrane region" description="Helical" evidence="6">
    <location>
        <begin position="24"/>
        <end position="57"/>
    </location>
</feature>
<dbReference type="GO" id="GO:0005886">
    <property type="term" value="C:plasma membrane"/>
    <property type="evidence" value="ECO:0007669"/>
    <property type="project" value="UniProtKB-ARBA"/>
</dbReference>
<dbReference type="Proteomes" id="UP000316882">
    <property type="component" value="Unassembled WGS sequence"/>
</dbReference>
<protein>
    <submittedName>
        <fullName evidence="7">Energy-coupling factor transporter transmembrane protein EcfT</fullName>
    </submittedName>
</protein>
<reference evidence="7 8" key="1">
    <citation type="submission" date="2019-06" db="EMBL/GenBank/DDBJ databases">
        <title>Whole genome shotgun sequence of Brevibacillus parabrevis NBRC 12334.</title>
        <authorList>
            <person name="Hosoyama A."/>
            <person name="Uohara A."/>
            <person name="Ohji S."/>
            <person name="Ichikawa N."/>
        </authorList>
    </citation>
    <scope>NUCLEOTIDE SEQUENCE [LARGE SCALE GENOMIC DNA]</scope>
    <source>
        <strain evidence="7 8">NBRC 12334</strain>
    </source>
</reference>
<dbReference type="RefSeq" id="WP_122965103.1">
    <property type="nucleotide sequence ID" value="NZ_BJMH01000002.1"/>
</dbReference>
<dbReference type="InterPro" id="IPR003339">
    <property type="entry name" value="ABC/ECF_trnsptr_transmembrane"/>
</dbReference>
<dbReference type="PANTHER" id="PTHR34857">
    <property type="entry name" value="SLL0384 PROTEIN"/>
    <property type="match status" value="1"/>
</dbReference>
<dbReference type="Pfam" id="PF02361">
    <property type="entry name" value="CbiQ"/>
    <property type="match status" value="1"/>
</dbReference>
<keyword evidence="5 6" id="KW-0472">Membrane</keyword>
<dbReference type="InterPro" id="IPR051611">
    <property type="entry name" value="ECF_transporter_component"/>
</dbReference>
<comment type="caution">
    <text evidence="7">The sequence shown here is derived from an EMBL/GenBank/DDBJ whole genome shotgun (WGS) entry which is preliminary data.</text>
</comment>
<feature type="transmembrane region" description="Helical" evidence="6">
    <location>
        <begin position="69"/>
        <end position="87"/>
    </location>
</feature>
<evidence type="ECO:0000256" key="2">
    <source>
        <dbReference type="ARBA" id="ARBA00022475"/>
    </source>
</evidence>
<dbReference type="CDD" id="cd16914">
    <property type="entry name" value="EcfT"/>
    <property type="match status" value="1"/>
</dbReference>
<comment type="subcellular location">
    <subcellularLocation>
        <location evidence="1">Membrane</location>
        <topology evidence="1">Multi-pass membrane protein</topology>
    </subcellularLocation>
</comment>
<dbReference type="PANTHER" id="PTHR34857:SF2">
    <property type="entry name" value="SLL0384 PROTEIN"/>
    <property type="match status" value="1"/>
</dbReference>
<name>A0A4Y3PIN5_BREPA</name>
<evidence type="ECO:0000256" key="4">
    <source>
        <dbReference type="ARBA" id="ARBA00022989"/>
    </source>
</evidence>
<gene>
    <name evidence="7" type="ORF">BPA01_06490</name>
</gene>
<evidence type="ECO:0000256" key="1">
    <source>
        <dbReference type="ARBA" id="ARBA00004141"/>
    </source>
</evidence>